<name>X1CFB3_9ZZZZ</name>
<dbReference type="AlphaFoldDB" id="X1CFB3"/>
<accession>X1CFB3</accession>
<proteinExistence type="predicted"/>
<comment type="caution">
    <text evidence="1">The sequence shown here is derived from an EMBL/GenBank/DDBJ whole genome shotgun (WGS) entry which is preliminary data.</text>
</comment>
<feature type="non-terminal residue" evidence="1">
    <location>
        <position position="150"/>
    </location>
</feature>
<protein>
    <submittedName>
        <fullName evidence="1">Uncharacterized protein</fullName>
    </submittedName>
</protein>
<organism evidence="1">
    <name type="scientific">marine sediment metagenome</name>
    <dbReference type="NCBI Taxonomy" id="412755"/>
    <lineage>
        <taxon>unclassified sequences</taxon>
        <taxon>metagenomes</taxon>
        <taxon>ecological metagenomes</taxon>
    </lineage>
</organism>
<evidence type="ECO:0000313" key="1">
    <source>
        <dbReference type="EMBL" id="GAG82926.1"/>
    </source>
</evidence>
<sequence>MNLKEAQEEAIHYRYSRLYELRIPEQAALILDDHIVELEKQLAEHVVYANAMKLDREAVLQRADETDMEVGRLRAQRDKLLDTLITGTIALRRAKTAYWNEKNRNESDISPDWEDFAKMEYVMANVVTKITGKPWEEIKEGITLDKISSR</sequence>
<gene>
    <name evidence="1" type="ORF">S01H4_26202</name>
</gene>
<dbReference type="EMBL" id="BART01012594">
    <property type="protein sequence ID" value="GAG82926.1"/>
    <property type="molecule type" value="Genomic_DNA"/>
</dbReference>
<reference evidence="1" key="1">
    <citation type="journal article" date="2014" name="Front. Microbiol.">
        <title>High frequency of phylogenetically diverse reductive dehalogenase-homologous genes in deep subseafloor sedimentary metagenomes.</title>
        <authorList>
            <person name="Kawai M."/>
            <person name="Futagami T."/>
            <person name="Toyoda A."/>
            <person name="Takaki Y."/>
            <person name="Nishi S."/>
            <person name="Hori S."/>
            <person name="Arai W."/>
            <person name="Tsubouchi T."/>
            <person name="Morono Y."/>
            <person name="Uchiyama I."/>
            <person name="Ito T."/>
            <person name="Fujiyama A."/>
            <person name="Inagaki F."/>
            <person name="Takami H."/>
        </authorList>
    </citation>
    <scope>NUCLEOTIDE SEQUENCE</scope>
    <source>
        <strain evidence="1">Expedition CK06-06</strain>
    </source>
</reference>